<dbReference type="EMBL" id="CATOUU010000047">
    <property type="protein sequence ID" value="CAI9914320.1"/>
    <property type="molecule type" value="Genomic_DNA"/>
</dbReference>
<evidence type="ECO:0000313" key="1">
    <source>
        <dbReference type="EMBL" id="CAI9914320.1"/>
    </source>
</evidence>
<keyword evidence="5" id="KW-1185">Reference proteome</keyword>
<reference evidence="2" key="1">
    <citation type="submission" date="2023-06" db="EMBL/GenBank/DDBJ databases">
        <authorList>
            <person name="Kurt Z."/>
        </authorList>
    </citation>
    <scope>NUCLEOTIDE SEQUENCE</scope>
</reference>
<protein>
    <submittedName>
        <fullName evidence="2">Uncharacterized protein</fullName>
    </submittedName>
</protein>
<evidence type="ECO:0000313" key="5">
    <source>
        <dbReference type="Proteomes" id="UP001642409"/>
    </source>
</evidence>
<accession>A0AA86PF71</accession>
<dbReference type="EMBL" id="CAXDID020000421">
    <property type="protein sequence ID" value="CAL6089732.1"/>
    <property type="molecule type" value="Genomic_DNA"/>
</dbReference>
<dbReference type="AlphaFoldDB" id="A0AA86PF71"/>
<organism evidence="2">
    <name type="scientific">Hexamita inflata</name>
    <dbReference type="NCBI Taxonomy" id="28002"/>
    <lineage>
        <taxon>Eukaryota</taxon>
        <taxon>Metamonada</taxon>
        <taxon>Diplomonadida</taxon>
        <taxon>Hexamitidae</taxon>
        <taxon>Hexamitinae</taxon>
        <taxon>Hexamita</taxon>
    </lineage>
</organism>
<sequence length="1009" mass="116059">MYLKQREFLTNLASALQQFVQQILFPQQSWTRFTQPIQYDEYEFQLCYLTLKPNTQQNISEGYGTSIISAERASVVNLPRLNRQEASILQYFGIERALTLHPSQDSKIQSILRPTEKIKRPHEQQIKQLKTLFMMAMKRAGLPDSIPILVFSSSPYGENQTSVAGFCAGHHFAGIVNGGNVKTSVGIGNIQQLIGSDQKIYVQNYQEVYESLGQIKDQKSNENTGIICVPLISRYYEATSRDLYAKNMSDIETRVAGDDESMTSNFDQGTGTLLQLLQHIKQKRYKVKTNQLQYLDDDDQSNIYLNSAQHIEKQSMNQYVTHLLSRYIRTFPSLLYGPIAVSSAQITCDIPGCWLIFNHLPKIAKQRGTAVESIAFHCAANINIPERELTQIQKLLQLEYLQIQPEQLPPTSVANNFFNQKTIDVTQLFKIQQKYKQFNFLQPGYPSSTTLNTILFSCHFGTAAFSSFTDSCIDINEAMVWAFNAVHDLSQQTGGFSGKYDIFLQLAKYSKLEGRWGSPKELLTELTGYVLGDLQSFKLNQDIEELKINYLQDMMTYKSSGNLREKALYKILNYKKSRFCPYGCILCRLGDACSGLSHSDALQLCSDMFGQLKQFQAQQFGEIAVADTFDAWRNCLLYQKLVSMRQAIQAQASFKPYLPSTYDQVMVIYQAYNQQLSFKPFFESRVYLAIVYYMIQFQKQVKLTSSTFLEQFFQFILQQNVGRNEFIPFTYQISYNDKEYQIDFGKMNNLFYPYDNAFIIPFCVCIYQRLINDKFLKDIDELEAKITKIIADNLEKTIQNCHQFILQGINPKYILFLANTAKLINNYADAQLLEFLYTNQSIESYFKSDSADQVIENLPELPLVISPQTEFDCLYKDNVISTQNGVNYIQAESMLMITRKRETYLSNILVCKQKLDITFDQAKSICTGMSLLSGEDREQMFKKLEQDLTPTAWELVLNSISPGYVNNLPHRFYAQFLGFKLEREVFYPNFQNLVACGVVETIPFRGFEQ</sequence>
<proteinExistence type="predicted"/>
<dbReference type="EMBL" id="CATOUU010000582">
    <property type="protein sequence ID" value="CAI9934652.1"/>
    <property type="molecule type" value="Genomic_DNA"/>
</dbReference>
<dbReference type="EMBL" id="CAXDID020000413">
    <property type="protein sequence ID" value="CAL6088936.1"/>
    <property type="molecule type" value="Genomic_DNA"/>
</dbReference>
<comment type="caution">
    <text evidence="2">The sequence shown here is derived from an EMBL/GenBank/DDBJ whole genome shotgun (WGS) entry which is preliminary data.</text>
</comment>
<evidence type="ECO:0000313" key="3">
    <source>
        <dbReference type="EMBL" id="CAL6088936.1"/>
    </source>
</evidence>
<gene>
    <name evidence="1" type="ORF">HINF_LOCUS1965</name>
    <name evidence="2" type="ORF">HINF_LOCUS22297</name>
    <name evidence="3" type="ORF">HINF_LOCUS64421</name>
    <name evidence="4" type="ORF">HINF_LOCUS64973</name>
</gene>
<name>A0AA86PF71_9EUKA</name>
<reference evidence="3 5" key="2">
    <citation type="submission" date="2024-07" db="EMBL/GenBank/DDBJ databases">
        <authorList>
            <person name="Akdeniz Z."/>
        </authorList>
    </citation>
    <scope>NUCLEOTIDE SEQUENCE [LARGE SCALE GENOMIC DNA]</scope>
</reference>
<evidence type="ECO:0000313" key="2">
    <source>
        <dbReference type="EMBL" id="CAI9934652.1"/>
    </source>
</evidence>
<dbReference type="Proteomes" id="UP001642409">
    <property type="component" value="Unassembled WGS sequence"/>
</dbReference>
<evidence type="ECO:0000313" key="4">
    <source>
        <dbReference type="EMBL" id="CAL6089732.1"/>
    </source>
</evidence>